<sequence>MQIILYADGAVAAACRRAAYLTSTSPSSTRRRSPSLATTRSAPALPFPFFLPLQELGFLLLFFLFGVCLWSIRWRAGGTSCHCSQRRQSRQALCSDRTGLPGSVPSWLYYVSILLFY</sequence>
<name>A0A453NKB1_AEGTS</name>
<dbReference type="AlphaFoldDB" id="A0A453NKB1"/>
<dbReference type="Gramene" id="AET6Gv20404600.5">
    <property type="protein sequence ID" value="AET6Gv20404600.5"/>
    <property type="gene ID" value="AET6Gv20404600"/>
</dbReference>
<reference evidence="2" key="5">
    <citation type="journal article" date="2021" name="G3 (Bethesda)">
        <title>Aegilops tauschii genome assembly Aet v5.0 features greater sequence contiguity and improved annotation.</title>
        <authorList>
            <person name="Wang L."/>
            <person name="Zhu T."/>
            <person name="Rodriguez J.C."/>
            <person name="Deal K.R."/>
            <person name="Dubcovsky J."/>
            <person name="McGuire P.E."/>
            <person name="Lux T."/>
            <person name="Spannagl M."/>
            <person name="Mayer K.F.X."/>
            <person name="Baldrich P."/>
            <person name="Meyers B.C."/>
            <person name="Huo N."/>
            <person name="Gu Y.Q."/>
            <person name="Zhou H."/>
            <person name="Devos K.M."/>
            <person name="Bennetzen J.L."/>
            <person name="Unver T."/>
            <person name="Budak H."/>
            <person name="Gulick P.J."/>
            <person name="Galiba G."/>
            <person name="Kalapos B."/>
            <person name="Nelson D.R."/>
            <person name="Li P."/>
            <person name="You F.M."/>
            <person name="Luo M.C."/>
            <person name="Dvorak J."/>
        </authorList>
    </citation>
    <scope>NUCLEOTIDE SEQUENCE [LARGE SCALE GENOMIC DNA]</scope>
    <source>
        <strain evidence="2">cv. AL8/78</strain>
    </source>
</reference>
<keyword evidence="1" id="KW-0812">Transmembrane</keyword>
<protein>
    <submittedName>
        <fullName evidence="2">Uncharacterized protein</fullName>
    </submittedName>
</protein>
<dbReference type="Gramene" id="AET6Gv20404600.1">
    <property type="protein sequence ID" value="AET6Gv20404600.1"/>
    <property type="gene ID" value="AET6Gv20404600"/>
</dbReference>
<reference evidence="2" key="4">
    <citation type="submission" date="2019-03" db="UniProtKB">
        <authorList>
            <consortium name="EnsemblPlants"/>
        </authorList>
    </citation>
    <scope>IDENTIFICATION</scope>
</reference>
<evidence type="ECO:0000313" key="2">
    <source>
        <dbReference type="EnsemblPlants" id="AET6Gv20404600.2"/>
    </source>
</evidence>
<dbReference type="Proteomes" id="UP000015105">
    <property type="component" value="Chromosome 6D"/>
</dbReference>
<accession>A0A453NKB1</accession>
<evidence type="ECO:0000313" key="3">
    <source>
        <dbReference type="Proteomes" id="UP000015105"/>
    </source>
</evidence>
<dbReference type="EnsemblPlants" id="AET6Gv20404600.1">
    <property type="protein sequence ID" value="AET6Gv20404600.1"/>
    <property type="gene ID" value="AET6Gv20404600"/>
</dbReference>
<dbReference type="EnsemblPlants" id="AET6Gv20404600.5">
    <property type="protein sequence ID" value="AET6Gv20404600.5"/>
    <property type="gene ID" value="AET6Gv20404600"/>
</dbReference>
<evidence type="ECO:0000256" key="1">
    <source>
        <dbReference type="SAM" id="Phobius"/>
    </source>
</evidence>
<dbReference type="EnsemblPlants" id="AET6Gv20404600.6">
    <property type="protein sequence ID" value="AET6Gv20404600.6"/>
    <property type="gene ID" value="AET6Gv20404600"/>
</dbReference>
<proteinExistence type="predicted"/>
<reference evidence="3" key="1">
    <citation type="journal article" date="2014" name="Science">
        <title>Ancient hybridizations among the ancestral genomes of bread wheat.</title>
        <authorList>
            <consortium name="International Wheat Genome Sequencing Consortium,"/>
            <person name="Marcussen T."/>
            <person name="Sandve S.R."/>
            <person name="Heier L."/>
            <person name="Spannagl M."/>
            <person name="Pfeifer M."/>
            <person name="Jakobsen K.S."/>
            <person name="Wulff B.B."/>
            <person name="Steuernagel B."/>
            <person name="Mayer K.F."/>
            <person name="Olsen O.A."/>
        </authorList>
    </citation>
    <scope>NUCLEOTIDE SEQUENCE [LARGE SCALE GENOMIC DNA]</scope>
    <source>
        <strain evidence="3">cv. AL8/78</strain>
    </source>
</reference>
<reference evidence="3" key="2">
    <citation type="journal article" date="2017" name="Nat. Plants">
        <title>The Aegilops tauschii genome reveals multiple impacts of transposons.</title>
        <authorList>
            <person name="Zhao G."/>
            <person name="Zou C."/>
            <person name="Li K."/>
            <person name="Wang K."/>
            <person name="Li T."/>
            <person name="Gao L."/>
            <person name="Zhang X."/>
            <person name="Wang H."/>
            <person name="Yang Z."/>
            <person name="Liu X."/>
            <person name="Jiang W."/>
            <person name="Mao L."/>
            <person name="Kong X."/>
            <person name="Jiao Y."/>
            <person name="Jia J."/>
        </authorList>
    </citation>
    <scope>NUCLEOTIDE SEQUENCE [LARGE SCALE GENOMIC DNA]</scope>
    <source>
        <strain evidence="3">cv. AL8/78</strain>
    </source>
</reference>
<keyword evidence="1" id="KW-0472">Membrane</keyword>
<dbReference type="EnsemblPlants" id="AET6Gv20404600.2">
    <property type="protein sequence ID" value="AET6Gv20404600.2"/>
    <property type="gene ID" value="AET6Gv20404600"/>
</dbReference>
<feature type="transmembrane region" description="Helical" evidence="1">
    <location>
        <begin position="49"/>
        <end position="72"/>
    </location>
</feature>
<keyword evidence="3" id="KW-1185">Reference proteome</keyword>
<dbReference type="Gramene" id="AET6Gv20404600.2">
    <property type="protein sequence ID" value="AET6Gv20404600.2"/>
    <property type="gene ID" value="AET6Gv20404600"/>
</dbReference>
<keyword evidence="1" id="KW-1133">Transmembrane helix</keyword>
<reference evidence="2" key="3">
    <citation type="journal article" date="2017" name="Nature">
        <title>Genome sequence of the progenitor of the wheat D genome Aegilops tauschii.</title>
        <authorList>
            <person name="Luo M.C."/>
            <person name="Gu Y.Q."/>
            <person name="Puiu D."/>
            <person name="Wang H."/>
            <person name="Twardziok S.O."/>
            <person name="Deal K.R."/>
            <person name="Huo N."/>
            <person name="Zhu T."/>
            <person name="Wang L."/>
            <person name="Wang Y."/>
            <person name="McGuire P.E."/>
            <person name="Liu S."/>
            <person name="Long H."/>
            <person name="Ramasamy R.K."/>
            <person name="Rodriguez J.C."/>
            <person name="Van S.L."/>
            <person name="Yuan L."/>
            <person name="Wang Z."/>
            <person name="Xia Z."/>
            <person name="Xiao L."/>
            <person name="Anderson O.D."/>
            <person name="Ouyang S."/>
            <person name="Liang Y."/>
            <person name="Zimin A.V."/>
            <person name="Pertea G."/>
            <person name="Qi P."/>
            <person name="Bennetzen J.L."/>
            <person name="Dai X."/>
            <person name="Dawson M.W."/>
            <person name="Muller H.G."/>
            <person name="Kugler K."/>
            <person name="Rivarola-Duarte L."/>
            <person name="Spannagl M."/>
            <person name="Mayer K.F.X."/>
            <person name="Lu F.H."/>
            <person name="Bevan M.W."/>
            <person name="Leroy P."/>
            <person name="Li P."/>
            <person name="You F.M."/>
            <person name="Sun Q."/>
            <person name="Liu Z."/>
            <person name="Lyons E."/>
            <person name="Wicker T."/>
            <person name="Salzberg S.L."/>
            <person name="Devos K.M."/>
            <person name="Dvorak J."/>
        </authorList>
    </citation>
    <scope>NUCLEOTIDE SEQUENCE [LARGE SCALE GENOMIC DNA]</scope>
    <source>
        <strain evidence="2">cv. AL8/78</strain>
    </source>
</reference>
<organism evidence="2 3">
    <name type="scientific">Aegilops tauschii subsp. strangulata</name>
    <name type="common">Goatgrass</name>
    <dbReference type="NCBI Taxonomy" id="200361"/>
    <lineage>
        <taxon>Eukaryota</taxon>
        <taxon>Viridiplantae</taxon>
        <taxon>Streptophyta</taxon>
        <taxon>Embryophyta</taxon>
        <taxon>Tracheophyta</taxon>
        <taxon>Spermatophyta</taxon>
        <taxon>Magnoliopsida</taxon>
        <taxon>Liliopsida</taxon>
        <taxon>Poales</taxon>
        <taxon>Poaceae</taxon>
        <taxon>BOP clade</taxon>
        <taxon>Pooideae</taxon>
        <taxon>Triticodae</taxon>
        <taxon>Triticeae</taxon>
        <taxon>Triticinae</taxon>
        <taxon>Aegilops</taxon>
    </lineage>
</organism>
<dbReference type="Gramene" id="AET6Gv20404600.6">
    <property type="protein sequence ID" value="AET6Gv20404600.6"/>
    <property type="gene ID" value="AET6Gv20404600"/>
</dbReference>